<keyword evidence="3" id="KW-1185">Reference proteome</keyword>
<keyword evidence="1" id="KW-0812">Transmembrane</keyword>
<accession>A0A9P3G7Q9</accession>
<keyword evidence="1" id="KW-1133">Transmembrane helix</keyword>
<sequence>MTYSPTPLQPSGIGMRAARKPQCPRVAVCEFARDLQDQTAQAGAPVLARMHGEDTDGKNLLVFSYSADGVFAGEATPIEAWNSDAGADNGIDLCASAIYDGVGGAEMRRTVSAARRRTAPKPRSSSCFSCSLGSRCGARSSAVLSRPAVGRISITDHKPLRAAIHAAYLAHLFGLFVAIANACAARRLLRTPPFRVLVSDEAPPLAMTRRARRRRGRRGLGGRDP</sequence>
<dbReference type="EMBL" id="BPQB01000012">
    <property type="protein sequence ID" value="GJE89369.1"/>
    <property type="molecule type" value="Genomic_DNA"/>
</dbReference>
<organism evidence="2 3">
    <name type="scientific">Phanerochaete sordida</name>
    <dbReference type="NCBI Taxonomy" id="48140"/>
    <lineage>
        <taxon>Eukaryota</taxon>
        <taxon>Fungi</taxon>
        <taxon>Dikarya</taxon>
        <taxon>Basidiomycota</taxon>
        <taxon>Agaricomycotina</taxon>
        <taxon>Agaricomycetes</taxon>
        <taxon>Polyporales</taxon>
        <taxon>Phanerochaetaceae</taxon>
        <taxon>Phanerochaete</taxon>
    </lineage>
</organism>
<dbReference type="AlphaFoldDB" id="A0A9P3G7Q9"/>
<feature type="transmembrane region" description="Helical" evidence="1">
    <location>
        <begin position="166"/>
        <end position="185"/>
    </location>
</feature>
<reference evidence="2 3" key="1">
    <citation type="submission" date="2021-08" db="EMBL/GenBank/DDBJ databases">
        <title>Draft Genome Sequence of Phanerochaete sordida strain YK-624.</title>
        <authorList>
            <person name="Mori T."/>
            <person name="Dohra H."/>
            <person name="Suzuki T."/>
            <person name="Kawagishi H."/>
            <person name="Hirai H."/>
        </authorList>
    </citation>
    <scope>NUCLEOTIDE SEQUENCE [LARGE SCALE GENOMIC DNA]</scope>
    <source>
        <strain evidence="2 3">YK-624</strain>
    </source>
</reference>
<keyword evidence="1" id="KW-0472">Membrane</keyword>
<gene>
    <name evidence="2" type="ORF">PsYK624_054680</name>
</gene>
<evidence type="ECO:0000313" key="3">
    <source>
        <dbReference type="Proteomes" id="UP000703269"/>
    </source>
</evidence>
<dbReference type="Proteomes" id="UP000703269">
    <property type="component" value="Unassembled WGS sequence"/>
</dbReference>
<evidence type="ECO:0000313" key="2">
    <source>
        <dbReference type="EMBL" id="GJE89369.1"/>
    </source>
</evidence>
<name>A0A9P3G7Q9_9APHY</name>
<protein>
    <submittedName>
        <fullName evidence="2">Uncharacterized protein</fullName>
    </submittedName>
</protein>
<evidence type="ECO:0000256" key="1">
    <source>
        <dbReference type="SAM" id="Phobius"/>
    </source>
</evidence>
<comment type="caution">
    <text evidence="2">The sequence shown here is derived from an EMBL/GenBank/DDBJ whole genome shotgun (WGS) entry which is preliminary data.</text>
</comment>
<proteinExistence type="predicted"/>